<feature type="chain" id="PRO_5041911732" description="Chitin-binding type-2 domain-containing protein" evidence="2">
    <location>
        <begin position="46"/>
        <end position="223"/>
    </location>
</feature>
<comment type="caution">
    <text evidence="4">The sequence shown here is derived from an EMBL/GenBank/DDBJ whole genome shotgun (WGS) entry which is preliminary data.</text>
</comment>
<dbReference type="Pfam" id="PF01607">
    <property type="entry name" value="CBM_14"/>
    <property type="match status" value="1"/>
</dbReference>
<feature type="compositionally biased region" description="Low complexity" evidence="1">
    <location>
        <begin position="179"/>
        <end position="190"/>
    </location>
</feature>
<evidence type="ECO:0000256" key="1">
    <source>
        <dbReference type="SAM" id="MobiDB-lite"/>
    </source>
</evidence>
<evidence type="ECO:0000259" key="3">
    <source>
        <dbReference type="PROSITE" id="PS50940"/>
    </source>
</evidence>
<accession>A0AAE0ZQF8</accession>
<dbReference type="Gene3D" id="2.170.140.10">
    <property type="entry name" value="Chitin binding domain"/>
    <property type="match status" value="1"/>
</dbReference>
<keyword evidence="5" id="KW-1185">Reference proteome</keyword>
<dbReference type="PROSITE" id="PS50940">
    <property type="entry name" value="CHIT_BIND_II"/>
    <property type="match status" value="1"/>
</dbReference>
<keyword evidence="2" id="KW-0732">Signal</keyword>
<gene>
    <name evidence="4" type="ORF">RRG08_009269</name>
</gene>
<protein>
    <recommendedName>
        <fullName evidence="3">Chitin-binding type-2 domain-containing protein</fullName>
    </recommendedName>
</protein>
<dbReference type="SMART" id="SM00494">
    <property type="entry name" value="ChtBD2"/>
    <property type="match status" value="1"/>
</dbReference>
<dbReference type="Proteomes" id="UP001283361">
    <property type="component" value="Unassembled WGS sequence"/>
</dbReference>
<evidence type="ECO:0000313" key="5">
    <source>
        <dbReference type="Proteomes" id="UP001283361"/>
    </source>
</evidence>
<feature type="compositionally biased region" description="Polar residues" evidence="1">
    <location>
        <begin position="147"/>
        <end position="160"/>
    </location>
</feature>
<dbReference type="InterPro" id="IPR002557">
    <property type="entry name" value="Chitin-bd_dom"/>
</dbReference>
<name>A0AAE0ZQF8_9GAST</name>
<feature type="domain" description="Chitin-binding type-2" evidence="3">
    <location>
        <begin position="48"/>
        <end position="105"/>
    </location>
</feature>
<proteinExistence type="predicted"/>
<dbReference type="InterPro" id="IPR036508">
    <property type="entry name" value="Chitin-bd_dom_sf"/>
</dbReference>
<dbReference type="EMBL" id="JAWDGP010003532">
    <property type="protein sequence ID" value="KAK3773497.1"/>
    <property type="molecule type" value="Genomic_DNA"/>
</dbReference>
<dbReference type="SUPFAM" id="SSF57625">
    <property type="entry name" value="Invertebrate chitin-binding proteins"/>
    <property type="match status" value="1"/>
</dbReference>
<evidence type="ECO:0000313" key="4">
    <source>
        <dbReference type="EMBL" id="KAK3773497.1"/>
    </source>
</evidence>
<dbReference type="AlphaFoldDB" id="A0AAE0ZQF8"/>
<feature type="signal peptide" evidence="2">
    <location>
        <begin position="1"/>
        <end position="45"/>
    </location>
</feature>
<evidence type="ECO:0000256" key="2">
    <source>
        <dbReference type="SAM" id="SignalP"/>
    </source>
</evidence>
<dbReference type="GO" id="GO:0008061">
    <property type="term" value="F:chitin binding"/>
    <property type="evidence" value="ECO:0007669"/>
    <property type="project" value="InterPro"/>
</dbReference>
<organism evidence="4 5">
    <name type="scientific">Elysia crispata</name>
    <name type="common">lettuce slug</name>
    <dbReference type="NCBI Taxonomy" id="231223"/>
    <lineage>
        <taxon>Eukaryota</taxon>
        <taxon>Metazoa</taxon>
        <taxon>Spiralia</taxon>
        <taxon>Lophotrochozoa</taxon>
        <taxon>Mollusca</taxon>
        <taxon>Gastropoda</taxon>
        <taxon>Heterobranchia</taxon>
        <taxon>Euthyneura</taxon>
        <taxon>Panpulmonata</taxon>
        <taxon>Sacoglossa</taxon>
        <taxon>Placobranchoidea</taxon>
        <taxon>Plakobranchidae</taxon>
        <taxon>Elysia</taxon>
    </lineage>
</organism>
<feature type="region of interest" description="Disordered" evidence="1">
    <location>
        <begin position="140"/>
        <end position="223"/>
    </location>
</feature>
<sequence length="223" mass="24111">MKLMSSQQLCLRINKIFDASSKMAHFRFLAASLGLLLLVTSETSGQYSQGCSRALEDLPDPSSDSCQAFFRCFNGHQYSLRCPLGQVFDFDRSRCRLTNSVNCQLQLQRFQAPAVPGYMWPNQRSPQDGEVEIRVVHVGPDTAGNLPGQNSPSLESSNQAGPARASQPQLPGRAGGNNQGQNQGQAPPQGGRAGQGQGQIQTQDQPRQDNIPNFLPGGPVLTA</sequence>
<reference evidence="4" key="1">
    <citation type="journal article" date="2023" name="G3 (Bethesda)">
        <title>A reference genome for the long-term kleptoplast-retaining sea slug Elysia crispata morphotype clarki.</title>
        <authorList>
            <person name="Eastman K.E."/>
            <person name="Pendleton A.L."/>
            <person name="Shaikh M.A."/>
            <person name="Suttiyut T."/>
            <person name="Ogas R."/>
            <person name="Tomko P."/>
            <person name="Gavelis G."/>
            <person name="Widhalm J.R."/>
            <person name="Wisecaver J.H."/>
        </authorList>
    </citation>
    <scope>NUCLEOTIDE SEQUENCE</scope>
    <source>
        <strain evidence="4">ECLA1</strain>
    </source>
</reference>
<dbReference type="GO" id="GO:0005576">
    <property type="term" value="C:extracellular region"/>
    <property type="evidence" value="ECO:0007669"/>
    <property type="project" value="InterPro"/>
</dbReference>